<comment type="similarity">
    <text evidence="1 3">Belongs to the HMG-CoA reductase family.</text>
</comment>
<comment type="caution">
    <text evidence="5">The sequence shown here is derived from an EMBL/GenBank/DDBJ whole genome shotgun (WGS) entry which is preliminary data.</text>
</comment>
<gene>
    <name evidence="5" type="ORF">HAU20_05665</name>
    <name evidence="4" type="ORF">HAU43_03860</name>
</gene>
<dbReference type="InterPro" id="IPR009029">
    <property type="entry name" value="HMG_CoA_Rdtase_sub-bd_dom_sf"/>
</dbReference>
<dbReference type="PANTHER" id="PTHR10572:SF24">
    <property type="entry name" value="3-HYDROXY-3-METHYLGLUTARYL-COENZYME A REDUCTASE"/>
    <property type="match status" value="1"/>
</dbReference>
<dbReference type="InterPro" id="IPR002202">
    <property type="entry name" value="HMG_CoA_Rdtase"/>
</dbReference>
<dbReference type="Pfam" id="PF00368">
    <property type="entry name" value="HMG-CoA_red"/>
    <property type="match status" value="1"/>
</dbReference>
<dbReference type="Gene3D" id="3.90.770.10">
    <property type="entry name" value="3-hydroxy-3-methylglutaryl-coenzyme A Reductase, Chain A, domain 2"/>
    <property type="match status" value="2"/>
</dbReference>
<evidence type="ECO:0000313" key="6">
    <source>
        <dbReference type="Proteomes" id="UP000728106"/>
    </source>
</evidence>
<evidence type="ECO:0000313" key="4">
    <source>
        <dbReference type="EMBL" id="MBJ7632223.1"/>
    </source>
</evidence>
<dbReference type="Gene3D" id="1.10.8.660">
    <property type="match status" value="1"/>
</dbReference>
<dbReference type="CDD" id="cd00644">
    <property type="entry name" value="HMG-CoA_reductase_classII"/>
    <property type="match status" value="1"/>
</dbReference>
<dbReference type="InterPro" id="IPR004553">
    <property type="entry name" value="HMG_CoA_Rdtase_bac-typ"/>
</dbReference>
<evidence type="ECO:0000256" key="2">
    <source>
        <dbReference type="ARBA" id="ARBA00023002"/>
    </source>
</evidence>
<dbReference type="PROSITE" id="PS50065">
    <property type="entry name" value="HMG_COA_REDUCTASE_4"/>
    <property type="match status" value="1"/>
</dbReference>
<dbReference type="InterPro" id="IPR023074">
    <property type="entry name" value="HMG_CoA_Rdtase_cat_sf"/>
</dbReference>
<comment type="catalytic activity">
    <reaction evidence="3">
        <text>(R)-mevalonate + 2 NAD(+) + CoA = (3S)-3-hydroxy-3-methylglutaryl-CoA + 2 NADH + 2 H(+)</text>
        <dbReference type="Rhea" id="RHEA:14833"/>
        <dbReference type="ChEBI" id="CHEBI:15378"/>
        <dbReference type="ChEBI" id="CHEBI:36464"/>
        <dbReference type="ChEBI" id="CHEBI:43074"/>
        <dbReference type="ChEBI" id="CHEBI:57287"/>
        <dbReference type="ChEBI" id="CHEBI:57540"/>
        <dbReference type="ChEBI" id="CHEBI:57945"/>
        <dbReference type="EC" id="1.1.1.88"/>
    </reaction>
</comment>
<dbReference type="GO" id="GO:0140643">
    <property type="term" value="F:hydroxymethylglutaryl-CoA reductase (NADH) activity"/>
    <property type="evidence" value="ECO:0007669"/>
    <property type="project" value="UniProtKB-EC"/>
</dbReference>
<dbReference type="InterPro" id="IPR009023">
    <property type="entry name" value="HMG_CoA_Rdtase_NAD(P)-bd_sf"/>
</dbReference>
<dbReference type="NCBIfam" id="TIGR00532">
    <property type="entry name" value="HMG_CoA_R_NAD"/>
    <property type="match status" value="1"/>
</dbReference>
<dbReference type="GO" id="GO:0004420">
    <property type="term" value="F:hydroxymethylglutaryl-CoA reductase (NADPH) activity"/>
    <property type="evidence" value="ECO:0007669"/>
    <property type="project" value="InterPro"/>
</dbReference>
<dbReference type="PANTHER" id="PTHR10572">
    <property type="entry name" value="3-HYDROXY-3-METHYLGLUTARYL-COENZYME A REDUCTASE"/>
    <property type="match status" value="1"/>
</dbReference>
<name>A0A4Z0RLU3_WEICO</name>
<accession>A0A4Z0RLU3</accession>
<dbReference type="EMBL" id="JAAOCP010000006">
    <property type="protein sequence ID" value="MBJ7638873.1"/>
    <property type="molecule type" value="Genomic_DNA"/>
</dbReference>
<keyword evidence="3" id="KW-0520">NAD</keyword>
<protein>
    <recommendedName>
        <fullName evidence="3">3-hydroxy-3-methylglutaryl coenzyme A reductase</fullName>
        <shortName evidence="3">HMG-CoA reductase</shortName>
        <ecNumber evidence="3">1.1.1.88</ecNumber>
    </recommendedName>
</protein>
<dbReference type="GO" id="GO:0015936">
    <property type="term" value="P:coenzyme A metabolic process"/>
    <property type="evidence" value="ECO:0007669"/>
    <property type="project" value="InterPro"/>
</dbReference>
<evidence type="ECO:0000256" key="1">
    <source>
        <dbReference type="ARBA" id="ARBA00007661"/>
    </source>
</evidence>
<dbReference type="EC" id="1.1.1.88" evidence="3"/>
<reference evidence="5 6" key="2">
    <citation type="journal article" date="2021" name="Int. J. Food Microbiol.">
        <title>Safety demonstration of a microbial species for use in the food chain: Weissella confusa.</title>
        <authorList>
            <person name="Bourdichon F."/>
            <person name="Patrone V."/>
            <person name="Fontana A."/>
            <person name="Milani G."/>
            <person name="Morelli L."/>
        </authorList>
    </citation>
    <scope>NUCLEOTIDE SEQUENCE [LARGE SCALE GENOMIC DNA]</scope>
    <source>
        <strain evidence="4">CCUG 30943</strain>
        <strain evidence="5 6">CCUG 43002</strain>
    </source>
</reference>
<organism evidence="5 6">
    <name type="scientific">Weissella confusa</name>
    <name type="common">Lactobacillus confusus</name>
    <dbReference type="NCBI Taxonomy" id="1583"/>
    <lineage>
        <taxon>Bacteria</taxon>
        <taxon>Bacillati</taxon>
        <taxon>Bacillota</taxon>
        <taxon>Bacilli</taxon>
        <taxon>Lactobacillales</taxon>
        <taxon>Lactobacillaceae</taxon>
        <taxon>Weissella</taxon>
    </lineage>
</organism>
<evidence type="ECO:0000313" key="5">
    <source>
        <dbReference type="EMBL" id="MBJ7638873.1"/>
    </source>
</evidence>
<dbReference type="SUPFAM" id="SSF55035">
    <property type="entry name" value="NAD-binding domain of HMG-CoA reductase"/>
    <property type="match status" value="1"/>
</dbReference>
<proteinExistence type="inferred from homology"/>
<sequence>MADWHGFYKLSWRERLDKTIENKQLTAEQVALIEAQYDAVGEQQVENYLYNFGVPTGLLPDLPVDGRLVTVPMSTEEPSVIAAASNGARMMRAGEGVKTTIQSRLLRGQVILTDVANIDALQEYVSSNNQALLQAANDAHPSMAKRGGGAKALTVEVLDEQTAIVNVLVDPKAAMGANVVNTMSEAVAEKLTIAGYQVLMAILSNYATEALVKARVAIPVDALATKQGMPGAEVARKIAAASHIEQLSPYRAVTSNKGLLNGIEAAVLASGNDTRAVNAALHAYAANNGQYHGLTSWTVQDDMLLGETTLPLMLGVVGGSIGIVPAVKLNHALMDNPTVNELTSIVAAVGLAQNLSALRALVTTGIQAGHMALQAKSLALQVGATTEEVPALTARLQQIGQFNETVARETLATLRHSK</sequence>
<dbReference type="RefSeq" id="WP_003609911.1">
    <property type="nucleotide sequence ID" value="NZ_ALXH01000134.1"/>
</dbReference>
<dbReference type="EMBL" id="JAAOCX010000004">
    <property type="protein sequence ID" value="MBJ7632223.1"/>
    <property type="molecule type" value="Genomic_DNA"/>
</dbReference>
<dbReference type="Proteomes" id="UP000808038">
    <property type="component" value="Unassembled WGS sequence"/>
</dbReference>
<dbReference type="Proteomes" id="UP000728106">
    <property type="component" value="Unassembled WGS sequence"/>
</dbReference>
<dbReference type="SUPFAM" id="SSF56542">
    <property type="entry name" value="Substrate-binding domain of HMG-CoA reductase"/>
    <property type="match status" value="1"/>
</dbReference>
<comment type="pathway">
    <text evidence="3">Metabolic intermediate metabolism; (R)-mevalonate degradation; (S)-3-hydroxy-3-methylglutaryl-CoA from (R)-mevalonate: step 1/1.</text>
</comment>
<evidence type="ECO:0000256" key="3">
    <source>
        <dbReference type="RuleBase" id="RU361219"/>
    </source>
</evidence>
<dbReference type="GeneID" id="57979880"/>
<reference evidence="5" key="1">
    <citation type="submission" date="2020-02" db="EMBL/GenBank/DDBJ databases">
        <authorList>
            <person name="Fontana A."/>
            <person name="Patrone V."/>
            <person name="Morelli L."/>
        </authorList>
    </citation>
    <scope>NUCLEOTIDE SEQUENCE</scope>
    <source>
        <strain evidence="4">CCUG 30943</strain>
        <strain evidence="5">CCUG 43002</strain>
    </source>
</reference>
<keyword evidence="2 3" id="KW-0560">Oxidoreductase</keyword>
<keyword evidence="6" id="KW-1185">Reference proteome</keyword>
<dbReference type="AlphaFoldDB" id="A0A4Z0RLU3"/>